<proteinExistence type="predicted"/>
<name>A0A8X9ACI0_SALSN</name>
<dbReference type="EMBL" id="PNBA02000001">
    <property type="protein sequence ID" value="KAG6436558.1"/>
    <property type="molecule type" value="Genomic_DNA"/>
</dbReference>
<protein>
    <submittedName>
        <fullName evidence="1">Uncharacterized protein</fullName>
    </submittedName>
</protein>
<sequence length="230" mass="25969">MLIPQQAVYLYYGNWTLEIDEISKANILPTEVDIKQRLDFLKLRYTTFKAVVAYKGASYDVEAKLVRAADETWEEILKKTPFVAAYYHRDDPHFPQLACLYGMDDVKKEEEVSVIVLSDCTEEIPSDEPSCYEVIGIEAEVNSPGVVPPSKVCRKLFPADVSPPVDQESTNDIGMYFIDIGPDGRLVTRLETCWVFPKPDAAKTEQAGPLLDHPMRVRLRQTRLSVGGHT</sequence>
<dbReference type="AlphaFoldDB" id="A0A8X9ACI0"/>
<reference evidence="1" key="2">
    <citation type="submission" date="2020-08" db="EMBL/GenBank/DDBJ databases">
        <title>Plant Genome Project.</title>
        <authorList>
            <person name="Zhang R.-G."/>
        </authorList>
    </citation>
    <scope>NUCLEOTIDE SEQUENCE</scope>
    <source>
        <strain evidence="1">Huo1</strain>
        <tissue evidence="1">Leaf</tissue>
    </source>
</reference>
<evidence type="ECO:0000313" key="2">
    <source>
        <dbReference type="Proteomes" id="UP000298416"/>
    </source>
</evidence>
<comment type="caution">
    <text evidence="1">The sequence shown here is derived from an EMBL/GenBank/DDBJ whole genome shotgun (WGS) entry which is preliminary data.</text>
</comment>
<organism evidence="1">
    <name type="scientific">Salvia splendens</name>
    <name type="common">Scarlet sage</name>
    <dbReference type="NCBI Taxonomy" id="180675"/>
    <lineage>
        <taxon>Eukaryota</taxon>
        <taxon>Viridiplantae</taxon>
        <taxon>Streptophyta</taxon>
        <taxon>Embryophyta</taxon>
        <taxon>Tracheophyta</taxon>
        <taxon>Spermatophyta</taxon>
        <taxon>Magnoliopsida</taxon>
        <taxon>eudicotyledons</taxon>
        <taxon>Gunneridae</taxon>
        <taxon>Pentapetalae</taxon>
        <taxon>asterids</taxon>
        <taxon>lamiids</taxon>
        <taxon>Lamiales</taxon>
        <taxon>Lamiaceae</taxon>
        <taxon>Nepetoideae</taxon>
        <taxon>Mentheae</taxon>
        <taxon>Salviinae</taxon>
        <taxon>Salvia</taxon>
        <taxon>Salvia subgen. Calosphace</taxon>
        <taxon>core Calosphace</taxon>
    </lineage>
</organism>
<keyword evidence="2" id="KW-1185">Reference proteome</keyword>
<dbReference type="Proteomes" id="UP000298416">
    <property type="component" value="Unassembled WGS sequence"/>
</dbReference>
<evidence type="ECO:0000313" key="1">
    <source>
        <dbReference type="EMBL" id="KAG6436558.1"/>
    </source>
</evidence>
<accession>A0A8X9ACI0</accession>
<reference evidence="1" key="1">
    <citation type="submission" date="2018-01" db="EMBL/GenBank/DDBJ databases">
        <authorList>
            <person name="Mao J.F."/>
        </authorList>
    </citation>
    <scope>NUCLEOTIDE SEQUENCE</scope>
    <source>
        <strain evidence="1">Huo1</strain>
        <tissue evidence="1">Leaf</tissue>
    </source>
</reference>
<gene>
    <name evidence="1" type="ORF">SASPL_101459</name>
</gene>